<evidence type="ECO:0000313" key="2">
    <source>
        <dbReference type="Proteomes" id="UP001057402"/>
    </source>
</evidence>
<sequence length="489" mass="53995">MSGVQRVCLECACNCSDATLGRRERKEMASLMEKEGSLVLGSFFKVMIGHQFSHLLFIPPKFARKVPALANETVHLEDSTGRQWEVTVSEHDGSYAFLNGWNSFSSDHGLEIGDFLIFFCLGSRFLVKIYDKTGCEKQELPKIKKRSRTTLAGVEKGRTTSESASHASRIKVSIDNQALSGSGSSIASGELSHCFAERNGVNKEAKDSGLLCPDAQPLPVKGYTEELLCVVDRVIRSTEEEEIRAAFDLSEFEMCKENIPGEMAQSFQGMSQSLGAPINLTKFEPEAGNAEIKETATICQGERSMSIQTEQLPVSGGLIQPMHLQMSADTNDTSGAFTEEIGLKTPSEEPKEDVKERINCVEQAGTTSNSDASAQRYHSSSSVPDRSCTVRITAFNRNTLKLPGNLPATFFRGGKNKDRRMLFLQDPMRRLWPIVYLDRGDSRFLSHGWEGFRSAHNLKPGDNCIFEVRDEAKALFGVSIVQQVSEACT</sequence>
<evidence type="ECO:0000313" key="1">
    <source>
        <dbReference type="EMBL" id="KAI4365971.1"/>
    </source>
</evidence>
<organism evidence="1 2">
    <name type="scientific">Melastoma candidum</name>
    <dbReference type="NCBI Taxonomy" id="119954"/>
    <lineage>
        <taxon>Eukaryota</taxon>
        <taxon>Viridiplantae</taxon>
        <taxon>Streptophyta</taxon>
        <taxon>Embryophyta</taxon>
        <taxon>Tracheophyta</taxon>
        <taxon>Spermatophyta</taxon>
        <taxon>Magnoliopsida</taxon>
        <taxon>eudicotyledons</taxon>
        <taxon>Gunneridae</taxon>
        <taxon>Pentapetalae</taxon>
        <taxon>rosids</taxon>
        <taxon>malvids</taxon>
        <taxon>Myrtales</taxon>
        <taxon>Melastomataceae</taxon>
        <taxon>Melastomatoideae</taxon>
        <taxon>Melastomateae</taxon>
        <taxon>Melastoma</taxon>
    </lineage>
</organism>
<keyword evidence="2" id="KW-1185">Reference proteome</keyword>
<name>A0ACB9QHM2_9MYRT</name>
<comment type="caution">
    <text evidence="1">The sequence shown here is derived from an EMBL/GenBank/DDBJ whole genome shotgun (WGS) entry which is preliminary data.</text>
</comment>
<dbReference type="Proteomes" id="UP001057402">
    <property type="component" value="Chromosome 6"/>
</dbReference>
<accession>A0ACB9QHM2</accession>
<reference evidence="2" key="1">
    <citation type="journal article" date="2023" name="Front. Plant Sci.">
        <title>Chromosomal-level genome assembly of Melastoma candidum provides insights into trichome evolution.</title>
        <authorList>
            <person name="Zhong Y."/>
            <person name="Wu W."/>
            <person name="Sun C."/>
            <person name="Zou P."/>
            <person name="Liu Y."/>
            <person name="Dai S."/>
            <person name="Zhou R."/>
        </authorList>
    </citation>
    <scope>NUCLEOTIDE SEQUENCE [LARGE SCALE GENOMIC DNA]</scope>
</reference>
<dbReference type="EMBL" id="CM042885">
    <property type="protein sequence ID" value="KAI4365971.1"/>
    <property type="molecule type" value="Genomic_DNA"/>
</dbReference>
<protein>
    <submittedName>
        <fullName evidence="1">Uncharacterized protein</fullName>
    </submittedName>
</protein>
<gene>
    <name evidence="1" type="ORF">MLD38_021903</name>
</gene>
<proteinExistence type="predicted"/>